<evidence type="ECO:0000313" key="4">
    <source>
        <dbReference type="Proteomes" id="UP000317429"/>
    </source>
</evidence>
<dbReference type="Gene3D" id="2.60.120.1440">
    <property type="match status" value="1"/>
</dbReference>
<evidence type="ECO:0000313" key="3">
    <source>
        <dbReference type="EMBL" id="QDU88543.1"/>
    </source>
</evidence>
<dbReference type="PANTHER" id="PTHR30273">
    <property type="entry name" value="PERIPLASMIC SIGNAL SENSOR AND SIGMA FACTOR ACTIVATOR FECR-RELATED"/>
    <property type="match status" value="1"/>
</dbReference>
<accession>A0A518DAR6</accession>
<dbReference type="InterPro" id="IPR012373">
    <property type="entry name" value="Ferrdict_sens_TM"/>
</dbReference>
<dbReference type="RefSeq" id="WP_145283572.1">
    <property type="nucleotide sequence ID" value="NZ_CP036291.1"/>
</dbReference>
<feature type="transmembrane region" description="Helical" evidence="1">
    <location>
        <begin position="110"/>
        <end position="130"/>
    </location>
</feature>
<keyword evidence="1" id="KW-1133">Transmembrane helix</keyword>
<sequence length="579" mass="62715">MTPSSDSRRPSEGEFEELLALMADERLASDQAQRLGELVAGDEEMRRRYLEAATLGAALEWAHGAATSAPAQVDELVVADRSAADLVVGGLAPPVDSRPMVFNRGVSRSAVAFTAGATAVGILVAALGVLRSPGADPNLDSGPSPLVNNETPERAVVATLTGLVDCKWADPKRAATYGEHLYAGRQLKIDSGLAQLTFESGAQLILQGPVKFELRSDMEADLGRGKLAAVVPQQAHGFSVRTPTAEIVDLGTEFGLEVDETGATDVHVFQGEVLSWQVNLMGDVEGDALSLTGDEAASYSPTGISTQKRADASRFVRTVAPRISEKSLPRLPVKRNLVLWLAADVLVKKDSLGRVVAWQDILVGDNQLEDDAMQHYEEARPMWEADGIAGKPALRFDGELSYLVTTPFFSTPDQTVFVVFSRGSREEKPGNRCPLINYNGPPGDMSRSATQFRILQIGDYLTPGAYFGMVYAQLGERSTHFGTIQTLKPVVDDQPAVLAYVYDPSGNHAQLWLDGESQGETTAHTGMEFASRKIIGKHPKEPGYFRGRMAELIIFNDALTTDEVEQINQYLLSKYSFSR</sequence>
<dbReference type="SUPFAM" id="SSF49899">
    <property type="entry name" value="Concanavalin A-like lectins/glucanases"/>
    <property type="match status" value="1"/>
</dbReference>
<dbReference type="PANTHER" id="PTHR30273:SF2">
    <property type="entry name" value="PROTEIN FECR"/>
    <property type="match status" value="1"/>
</dbReference>
<dbReference type="Gene3D" id="2.60.120.200">
    <property type="match status" value="1"/>
</dbReference>
<proteinExistence type="predicted"/>
<keyword evidence="4" id="KW-1185">Reference proteome</keyword>
<dbReference type="GO" id="GO:0016989">
    <property type="term" value="F:sigma factor antagonist activity"/>
    <property type="evidence" value="ECO:0007669"/>
    <property type="project" value="TreeGrafter"/>
</dbReference>
<dbReference type="Pfam" id="PF04773">
    <property type="entry name" value="FecR"/>
    <property type="match status" value="1"/>
</dbReference>
<dbReference type="KEGG" id="pnd:Pla175_19210"/>
<dbReference type="Pfam" id="PF13385">
    <property type="entry name" value="Laminin_G_3"/>
    <property type="match status" value="1"/>
</dbReference>
<evidence type="ECO:0000259" key="2">
    <source>
        <dbReference type="Pfam" id="PF04773"/>
    </source>
</evidence>
<dbReference type="AlphaFoldDB" id="A0A518DAR6"/>
<keyword evidence="1" id="KW-0472">Membrane</keyword>
<name>A0A518DAR6_9BACT</name>
<dbReference type="EMBL" id="CP036291">
    <property type="protein sequence ID" value="QDU88543.1"/>
    <property type="molecule type" value="Genomic_DNA"/>
</dbReference>
<gene>
    <name evidence="3" type="ORF">Pla175_19210</name>
</gene>
<keyword evidence="1" id="KW-0812">Transmembrane</keyword>
<dbReference type="OrthoDB" id="258532at2"/>
<organism evidence="3 4">
    <name type="scientific">Pirellulimonas nuda</name>
    <dbReference type="NCBI Taxonomy" id="2528009"/>
    <lineage>
        <taxon>Bacteria</taxon>
        <taxon>Pseudomonadati</taxon>
        <taxon>Planctomycetota</taxon>
        <taxon>Planctomycetia</taxon>
        <taxon>Pirellulales</taxon>
        <taxon>Lacipirellulaceae</taxon>
        <taxon>Pirellulimonas</taxon>
    </lineage>
</organism>
<dbReference type="Proteomes" id="UP000317429">
    <property type="component" value="Chromosome"/>
</dbReference>
<feature type="domain" description="FecR protein" evidence="2">
    <location>
        <begin position="215"/>
        <end position="273"/>
    </location>
</feature>
<dbReference type="InterPro" id="IPR013320">
    <property type="entry name" value="ConA-like_dom_sf"/>
</dbReference>
<evidence type="ECO:0000256" key="1">
    <source>
        <dbReference type="SAM" id="Phobius"/>
    </source>
</evidence>
<protein>
    <submittedName>
        <fullName evidence="3">FecR protein</fullName>
    </submittedName>
</protein>
<reference evidence="3 4" key="1">
    <citation type="submission" date="2019-02" db="EMBL/GenBank/DDBJ databases">
        <title>Deep-cultivation of Planctomycetes and their phenomic and genomic characterization uncovers novel biology.</title>
        <authorList>
            <person name="Wiegand S."/>
            <person name="Jogler M."/>
            <person name="Boedeker C."/>
            <person name="Pinto D."/>
            <person name="Vollmers J."/>
            <person name="Rivas-Marin E."/>
            <person name="Kohn T."/>
            <person name="Peeters S.H."/>
            <person name="Heuer A."/>
            <person name="Rast P."/>
            <person name="Oberbeckmann S."/>
            <person name="Bunk B."/>
            <person name="Jeske O."/>
            <person name="Meyerdierks A."/>
            <person name="Storesund J.E."/>
            <person name="Kallscheuer N."/>
            <person name="Luecker S."/>
            <person name="Lage O.M."/>
            <person name="Pohl T."/>
            <person name="Merkel B.J."/>
            <person name="Hornburger P."/>
            <person name="Mueller R.-W."/>
            <person name="Bruemmer F."/>
            <person name="Labrenz M."/>
            <person name="Spormann A.M."/>
            <person name="Op den Camp H."/>
            <person name="Overmann J."/>
            <person name="Amann R."/>
            <person name="Jetten M.S.M."/>
            <person name="Mascher T."/>
            <person name="Medema M.H."/>
            <person name="Devos D.P."/>
            <person name="Kaster A.-K."/>
            <person name="Ovreas L."/>
            <person name="Rohde M."/>
            <person name="Galperin M.Y."/>
            <person name="Jogler C."/>
        </authorList>
    </citation>
    <scope>NUCLEOTIDE SEQUENCE [LARGE SCALE GENOMIC DNA]</scope>
    <source>
        <strain evidence="3 4">Pla175</strain>
    </source>
</reference>
<dbReference type="InterPro" id="IPR006860">
    <property type="entry name" value="FecR"/>
</dbReference>